<evidence type="ECO:0000313" key="7">
    <source>
        <dbReference type="EMBL" id="ABS22910.1"/>
    </source>
</evidence>
<dbReference type="FunFam" id="3.90.45.10:FF:000002">
    <property type="entry name" value="Peptide deformylase"/>
    <property type="match status" value="1"/>
</dbReference>
<dbReference type="Pfam" id="PF01327">
    <property type="entry name" value="Pep_deformylase"/>
    <property type="match status" value="1"/>
</dbReference>
<dbReference type="NCBIfam" id="TIGR00079">
    <property type="entry name" value="pept_deformyl"/>
    <property type="match status" value="1"/>
</dbReference>
<feature type="active site" evidence="6">
    <location>
        <position position="178"/>
    </location>
</feature>
<feature type="binding site" evidence="6">
    <location>
        <position position="134"/>
    </location>
    <ligand>
        <name>Fe cation</name>
        <dbReference type="ChEBI" id="CHEBI:24875"/>
    </ligand>
</feature>
<evidence type="ECO:0000256" key="4">
    <source>
        <dbReference type="ARBA" id="ARBA00022917"/>
    </source>
</evidence>
<keyword evidence="2 6" id="KW-0479">Metal-binding</keyword>
<organism evidence="7 8">
    <name type="scientific">Bacillus cytotoxicus (strain DSM 22905 / CIP 110041 / 391-98 / NVH 391-98)</name>
    <dbReference type="NCBI Taxonomy" id="315749"/>
    <lineage>
        <taxon>Bacteria</taxon>
        <taxon>Bacillati</taxon>
        <taxon>Bacillota</taxon>
        <taxon>Bacilli</taxon>
        <taxon>Bacillales</taxon>
        <taxon>Bacillaceae</taxon>
        <taxon>Bacillus</taxon>
        <taxon>Bacillus cereus group</taxon>
    </lineage>
</organism>
<evidence type="ECO:0000256" key="1">
    <source>
        <dbReference type="ARBA" id="ARBA00010759"/>
    </source>
</evidence>
<reference evidence="7 8" key="1">
    <citation type="journal article" date="2008" name="Chem. Biol. Interact.">
        <title>Extending the Bacillus cereus group genomics to putative food-borne pathogens of different toxicity.</title>
        <authorList>
            <person name="Lapidus A."/>
            <person name="Goltsman E."/>
            <person name="Auger S."/>
            <person name="Galleron N."/>
            <person name="Segurens B."/>
            <person name="Dossat C."/>
            <person name="Land M.L."/>
            <person name="Broussolle V."/>
            <person name="Brillard J."/>
            <person name="Guinebretiere M.H."/>
            <person name="Sanchis V."/>
            <person name="Nguen-The C."/>
            <person name="Lereclus D."/>
            <person name="Richardson P."/>
            <person name="Wincker P."/>
            <person name="Weissenbach J."/>
            <person name="Ehrlich S.D."/>
            <person name="Sorokin A."/>
        </authorList>
    </citation>
    <scope>NUCLEOTIDE SEQUENCE [LARGE SCALE GENOMIC DNA]</scope>
    <source>
        <strain evidence="8">DSM 22905 / CIP 110041 / 391-98 / NVH 391-98</strain>
    </source>
</reference>
<evidence type="ECO:0000256" key="3">
    <source>
        <dbReference type="ARBA" id="ARBA00022801"/>
    </source>
</evidence>
<dbReference type="PANTHER" id="PTHR10458:SF8">
    <property type="entry name" value="PEPTIDE DEFORMYLASE 2"/>
    <property type="match status" value="1"/>
</dbReference>
<dbReference type="EC" id="3.5.1.88" evidence="6"/>
<evidence type="ECO:0000313" key="8">
    <source>
        <dbReference type="Proteomes" id="UP000002300"/>
    </source>
</evidence>
<keyword evidence="4 6" id="KW-0648">Protein biosynthesis</keyword>
<dbReference type="GO" id="GO:0046872">
    <property type="term" value="F:metal ion binding"/>
    <property type="evidence" value="ECO:0007669"/>
    <property type="project" value="UniProtKB-KW"/>
</dbReference>
<dbReference type="GO" id="GO:0042586">
    <property type="term" value="F:peptide deformylase activity"/>
    <property type="evidence" value="ECO:0007669"/>
    <property type="project" value="UniProtKB-UniRule"/>
</dbReference>
<dbReference type="Gene3D" id="3.90.45.10">
    <property type="entry name" value="Peptide deformylase"/>
    <property type="match status" value="1"/>
</dbReference>
<accession>A7GS02</accession>
<evidence type="ECO:0000256" key="6">
    <source>
        <dbReference type="HAMAP-Rule" id="MF_00163"/>
    </source>
</evidence>
<dbReference type="HOGENOM" id="CLU_061901_4_0_9"/>
<comment type="cofactor">
    <cofactor evidence="6">
        <name>Fe(2+)</name>
        <dbReference type="ChEBI" id="CHEBI:29033"/>
    </cofactor>
    <text evidence="6">Binds 1 Fe(2+) ion.</text>
</comment>
<keyword evidence="8" id="KW-1185">Reference proteome</keyword>
<name>A7GS02_BACCN</name>
<dbReference type="eggNOG" id="COG0242">
    <property type="taxonomic scope" value="Bacteria"/>
</dbReference>
<dbReference type="Proteomes" id="UP000002300">
    <property type="component" value="Chromosome"/>
</dbReference>
<comment type="similarity">
    <text evidence="1 6">Belongs to the polypeptide deformylase family.</text>
</comment>
<dbReference type="PANTHER" id="PTHR10458">
    <property type="entry name" value="PEPTIDE DEFORMYLASE"/>
    <property type="match status" value="1"/>
</dbReference>
<proteinExistence type="inferred from homology"/>
<dbReference type="PIRSF" id="PIRSF004749">
    <property type="entry name" value="Pep_def"/>
    <property type="match status" value="1"/>
</dbReference>
<keyword evidence="3 6" id="KW-0378">Hydrolase</keyword>
<gene>
    <name evidence="6" type="primary">def</name>
    <name evidence="7" type="ordered locus">Bcer98_2676</name>
</gene>
<comment type="catalytic activity">
    <reaction evidence="6">
        <text>N-terminal N-formyl-L-methionyl-[peptide] + H2O = N-terminal L-methionyl-[peptide] + formate</text>
        <dbReference type="Rhea" id="RHEA:24420"/>
        <dbReference type="Rhea" id="RHEA-COMP:10639"/>
        <dbReference type="Rhea" id="RHEA-COMP:10640"/>
        <dbReference type="ChEBI" id="CHEBI:15377"/>
        <dbReference type="ChEBI" id="CHEBI:15740"/>
        <dbReference type="ChEBI" id="CHEBI:49298"/>
        <dbReference type="ChEBI" id="CHEBI:64731"/>
        <dbReference type="EC" id="3.5.1.88"/>
    </reaction>
</comment>
<dbReference type="CDD" id="cd00487">
    <property type="entry name" value="Pep_deformylase"/>
    <property type="match status" value="1"/>
</dbReference>
<evidence type="ECO:0000256" key="2">
    <source>
        <dbReference type="ARBA" id="ARBA00022723"/>
    </source>
</evidence>
<dbReference type="GO" id="GO:0006412">
    <property type="term" value="P:translation"/>
    <property type="evidence" value="ECO:0007669"/>
    <property type="project" value="UniProtKB-UniRule"/>
</dbReference>
<dbReference type="HAMAP" id="MF_00163">
    <property type="entry name" value="Pep_deformylase"/>
    <property type="match status" value="1"/>
</dbReference>
<dbReference type="InterPro" id="IPR036821">
    <property type="entry name" value="Peptide_deformylase_sf"/>
</dbReference>
<dbReference type="KEGG" id="bcy:Bcer98_2676"/>
<feature type="binding site" evidence="6">
    <location>
        <position position="177"/>
    </location>
    <ligand>
        <name>Fe cation</name>
        <dbReference type="ChEBI" id="CHEBI:24875"/>
    </ligand>
</feature>
<dbReference type="PRINTS" id="PR01576">
    <property type="entry name" value="PDEFORMYLASE"/>
</dbReference>
<keyword evidence="5 6" id="KW-0408">Iron</keyword>
<evidence type="ECO:0000256" key="5">
    <source>
        <dbReference type="ARBA" id="ARBA00023004"/>
    </source>
</evidence>
<dbReference type="STRING" id="315749.Bcer98_2676"/>
<dbReference type="EMBL" id="CP000764">
    <property type="protein sequence ID" value="ABS22910.1"/>
    <property type="molecule type" value="Genomic_DNA"/>
</dbReference>
<dbReference type="SUPFAM" id="SSF56420">
    <property type="entry name" value="Peptide deformylase"/>
    <property type="match status" value="1"/>
</dbReference>
<dbReference type="AlphaFoldDB" id="A7GS02"/>
<sequence>MYYICFTMTFFISFGRLKEKGEITMLTMNDVIREGNPILRTVAEEVQLPASEEDTQTLKEMIEFVINSQNPEMVEKYNLRPGIGLAAPQIGISKRMIAIHVTDTNETLYSYALFNPKIISHSVERTYLPAGEGCLSVDREVPGYVPRYARITVKATTVDGEEVKLRLKGLPAIVFQHEIDHLNGVMFYDHINQDNPFAVPENAKPLER</sequence>
<protein>
    <recommendedName>
        <fullName evidence="6">Peptide deformylase</fullName>
        <shortName evidence="6">PDF</shortName>
        <ecNumber evidence="6">3.5.1.88</ecNumber>
    </recommendedName>
    <alternativeName>
        <fullName evidence="6">Polypeptide deformylase</fullName>
    </alternativeName>
</protein>
<dbReference type="InterPro" id="IPR023635">
    <property type="entry name" value="Peptide_deformylase"/>
</dbReference>
<feature type="binding site" evidence="6">
    <location>
        <position position="181"/>
    </location>
    <ligand>
        <name>Fe cation</name>
        <dbReference type="ChEBI" id="CHEBI:24875"/>
    </ligand>
</feature>
<comment type="function">
    <text evidence="6">Removes the formyl group from the N-terminal Met of newly synthesized proteins. Requires at least a dipeptide for an efficient rate of reaction. N-terminal L-methionine is a prerequisite for activity but the enzyme has broad specificity at other positions.</text>
</comment>